<sequence length="155" mass="17631">MAKQKGWEGKGAQKYAPETHIAHSASESSDETSIRNPFTERRRSVCVEIRHFIIFIRTFRDRPTDGFDVLRQRPCIMLSASLLRYAACPPCPIPVAPRFSPPPIDVLPFRASLPYILYPNNEGKNRFRFPTFCPPTRSTRLMSSTTTAKVDTCVK</sequence>
<dbReference type="GO" id="GO:0016874">
    <property type="term" value="F:ligase activity"/>
    <property type="evidence" value="ECO:0007669"/>
    <property type="project" value="UniProtKB-KW"/>
</dbReference>
<name>A0A084WRA8_ANOSI</name>
<proteinExistence type="predicted"/>
<keyword evidence="2" id="KW-0436">Ligase</keyword>
<dbReference type="VEuPathDB" id="VectorBase:ASIC021016"/>
<feature type="region of interest" description="Disordered" evidence="1">
    <location>
        <begin position="1"/>
        <end position="35"/>
    </location>
</feature>
<evidence type="ECO:0000313" key="4">
    <source>
        <dbReference type="Proteomes" id="UP000030765"/>
    </source>
</evidence>
<evidence type="ECO:0000313" key="3">
    <source>
        <dbReference type="EnsemblMetazoa" id="ASIC021016-PA"/>
    </source>
</evidence>
<reference evidence="3" key="2">
    <citation type="submission" date="2020-05" db="UniProtKB">
        <authorList>
            <consortium name="EnsemblMetazoa"/>
        </authorList>
    </citation>
    <scope>IDENTIFICATION</scope>
</reference>
<dbReference type="EnsemblMetazoa" id="ASIC021016-RA">
    <property type="protein sequence ID" value="ASIC021016-PA"/>
    <property type="gene ID" value="ASIC021016"/>
</dbReference>
<protein>
    <submittedName>
        <fullName evidence="2 3">D-alanine--D-alanine ligase</fullName>
    </submittedName>
</protein>
<dbReference type="EMBL" id="ATLV01026007">
    <property type="status" value="NOT_ANNOTATED_CDS"/>
    <property type="molecule type" value="Genomic_DNA"/>
</dbReference>
<dbReference type="EMBL" id="KE525404">
    <property type="protein sequence ID" value="KFB52752.1"/>
    <property type="molecule type" value="Genomic_DNA"/>
</dbReference>
<dbReference type="Proteomes" id="UP000030765">
    <property type="component" value="Unassembled WGS sequence"/>
</dbReference>
<organism evidence="2">
    <name type="scientific">Anopheles sinensis</name>
    <name type="common">Mosquito</name>
    <dbReference type="NCBI Taxonomy" id="74873"/>
    <lineage>
        <taxon>Eukaryota</taxon>
        <taxon>Metazoa</taxon>
        <taxon>Ecdysozoa</taxon>
        <taxon>Arthropoda</taxon>
        <taxon>Hexapoda</taxon>
        <taxon>Insecta</taxon>
        <taxon>Pterygota</taxon>
        <taxon>Neoptera</taxon>
        <taxon>Endopterygota</taxon>
        <taxon>Diptera</taxon>
        <taxon>Nematocera</taxon>
        <taxon>Culicoidea</taxon>
        <taxon>Culicidae</taxon>
        <taxon>Anophelinae</taxon>
        <taxon>Anopheles</taxon>
    </lineage>
</organism>
<evidence type="ECO:0000313" key="2">
    <source>
        <dbReference type="EMBL" id="KFB52752.1"/>
    </source>
</evidence>
<reference evidence="2 4" key="1">
    <citation type="journal article" date="2014" name="BMC Genomics">
        <title>Genome sequence of Anopheles sinensis provides insight into genetics basis of mosquito competence for malaria parasites.</title>
        <authorList>
            <person name="Zhou D."/>
            <person name="Zhang D."/>
            <person name="Ding G."/>
            <person name="Shi L."/>
            <person name="Hou Q."/>
            <person name="Ye Y."/>
            <person name="Xu Y."/>
            <person name="Zhou H."/>
            <person name="Xiong C."/>
            <person name="Li S."/>
            <person name="Yu J."/>
            <person name="Hong S."/>
            <person name="Yu X."/>
            <person name="Zou P."/>
            <person name="Chen C."/>
            <person name="Chang X."/>
            <person name="Wang W."/>
            <person name="Lv Y."/>
            <person name="Sun Y."/>
            <person name="Ma L."/>
            <person name="Shen B."/>
            <person name="Zhu C."/>
        </authorList>
    </citation>
    <scope>NUCLEOTIDE SEQUENCE [LARGE SCALE GENOMIC DNA]</scope>
</reference>
<dbReference type="AlphaFoldDB" id="A0A084WRA8"/>
<accession>A0A084WRA8</accession>
<evidence type="ECO:0000256" key="1">
    <source>
        <dbReference type="SAM" id="MobiDB-lite"/>
    </source>
</evidence>
<gene>
    <name evidence="2" type="ORF">ZHAS_00021016</name>
</gene>
<keyword evidence="4" id="KW-1185">Reference proteome</keyword>